<protein>
    <submittedName>
        <fullName evidence="2">Peptidoglycan-binding protein</fullName>
    </submittedName>
</protein>
<evidence type="ECO:0000313" key="2">
    <source>
        <dbReference type="EMBL" id="MDT9682518.1"/>
    </source>
</evidence>
<reference evidence="2 3" key="1">
    <citation type="submission" date="2023-09" db="EMBL/GenBank/DDBJ databases">
        <title>Streptomyces sp. nov.: A antagonism against Alternaria gaisen Producing Streptochlin, Isolated from Tamarix root soil.</title>
        <authorList>
            <person name="Chen Y."/>
        </authorList>
    </citation>
    <scope>NUCLEOTIDE SEQUENCE [LARGE SCALE GENOMIC DNA]</scope>
    <source>
        <strain evidence="2 3">TRM76323</strain>
    </source>
</reference>
<feature type="domain" description="Peptidoglycan binding-like" evidence="1">
    <location>
        <begin position="304"/>
        <end position="362"/>
    </location>
</feature>
<keyword evidence="3" id="KW-1185">Reference proteome</keyword>
<dbReference type="InterPro" id="IPR002477">
    <property type="entry name" value="Peptidoglycan-bd-like"/>
</dbReference>
<dbReference type="RefSeq" id="WP_315877601.1">
    <property type="nucleotide sequence ID" value="NZ_JAWCTQ010000010.1"/>
</dbReference>
<sequence>MADVKVVWTGLECRIRQEVEDDIFGSVQVIAGLSPQPPLKFPDGGTLRFGPPGLRIFSAQRLLYSGPAQDLSVSLALVQHDSGDIEEEKQAVAQALSAAATAAVAKLTGGAGTVLKPFIDLLSESLVNAVSDLLGLADDPFNPSAVFIPKDKLLDANSRRRILQRPDDPRVVQFTDELVCSGTDGDGDLGVYALYLDVQPSGVSGGGTPPVDDGIGTPTLSRGSRGAAVEKLQRLLNAHMPDLHPLEVDGDFGSVTDDRVREYQRRVEIEVDGVAGPQTWGMLLGGETAQEDAAGTPTLSNGSRGPAVRKLQRLLNARVPDLDALAVDGVFGSLTERHVRRFQTRLAITVDGVVGPQTWGALML</sequence>
<organism evidence="2 3">
    <name type="scientific">Streptomyces tamarix</name>
    <dbReference type="NCBI Taxonomy" id="3078565"/>
    <lineage>
        <taxon>Bacteria</taxon>
        <taxon>Bacillati</taxon>
        <taxon>Actinomycetota</taxon>
        <taxon>Actinomycetes</taxon>
        <taxon>Kitasatosporales</taxon>
        <taxon>Streptomycetaceae</taxon>
        <taxon>Streptomyces</taxon>
    </lineage>
</organism>
<dbReference type="SUPFAM" id="SSF47090">
    <property type="entry name" value="PGBD-like"/>
    <property type="match status" value="2"/>
</dbReference>
<accession>A0ABU3QID2</accession>
<name>A0ABU3QID2_9ACTN</name>
<feature type="domain" description="Peptidoglycan binding-like" evidence="1">
    <location>
        <begin position="225"/>
        <end position="283"/>
    </location>
</feature>
<evidence type="ECO:0000313" key="3">
    <source>
        <dbReference type="Proteomes" id="UP001250181"/>
    </source>
</evidence>
<gene>
    <name evidence="2" type="ORF">RND61_10610</name>
</gene>
<dbReference type="InterPro" id="IPR036365">
    <property type="entry name" value="PGBD-like_sf"/>
</dbReference>
<dbReference type="InterPro" id="IPR036366">
    <property type="entry name" value="PGBDSf"/>
</dbReference>
<dbReference type="EMBL" id="JAWCTQ010000010">
    <property type="protein sequence ID" value="MDT9682518.1"/>
    <property type="molecule type" value="Genomic_DNA"/>
</dbReference>
<evidence type="ECO:0000259" key="1">
    <source>
        <dbReference type="Pfam" id="PF01471"/>
    </source>
</evidence>
<dbReference type="Gene3D" id="1.10.101.10">
    <property type="entry name" value="PGBD-like superfamily/PGBD"/>
    <property type="match status" value="2"/>
</dbReference>
<dbReference type="Pfam" id="PF01471">
    <property type="entry name" value="PG_binding_1"/>
    <property type="match status" value="2"/>
</dbReference>
<proteinExistence type="predicted"/>
<comment type="caution">
    <text evidence="2">The sequence shown here is derived from an EMBL/GenBank/DDBJ whole genome shotgun (WGS) entry which is preliminary data.</text>
</comment>
<dbReference type="Proteomes" id="UP001250181">
    <property type="component" value="Unassembled WGS sequence"/>
</dbReference>